<reference evidence="1 2" key="1">
    <citation type="submission" date="2019-03" db="EMBL/GenBank/DDBJ databases">
        <title>New insights into Acidothiobacillus thiooxidans sulfur metabolism through coupled gene expression, solution geochemistry, microscopy and spectroscopy analyses.</title>
        <authorList>
            <person name="Camacho D."/>
            <person name="Frazao R."/>
            <person name="Fouillen A."/>
            <person name="Nanci A."/>
            <person name="Lang B.F."/>
            <person name="Apte S.C."/>
            <person name="Baron C."/>
            <person name="Warren L.A."/>
        </authorList>
    </citation>
    <scope>NUCLEOTIDE SEQUENCE [LARGE SCALE GENOMIC DNA]</scope>
    <source>
        <strain evidence="1 2">ATCC 19377</strain>
    </source>
</reference>
<dbReference type="EMBL" id="SZUV01000001">
    <property type="protein sequence ID" value="TQN51984.1"/>
    <property type="molecule type" value="Genomic_DNA"/>
</dbReference>
<dbReference type="AlphaFoldDB" id="A0A543Q6M6"/>
<dbReference type="Proteomes" id="UP000315403">
    <property type="component" value="Unassembled WGS sequence"/>
</dbReference>
<evidence type="ECO:0000313" key="2">
    <source>
        <dbReference type="Proteomes" id="UP000315403"/>
    </source>
</evidence>
<proteinExistence type="predicted"/>
<evidence type="ECO:0000313" key="1">
    <source>
        <dbReference type="EMBL" id="TQN51984.1"/>
    </source>
</evidence>
<protein>
    <submittedName>
        <fullName evidence="1">Uncharacterized protein</fullName>
    </submittedName>
</protein>
<name>A0A543Q6M6_ACITH</name>
<accession>A0A543Q6M6</accession>
<organism evidence="1 2">
    <name type="scientific">Acidithiobacillus thiooxidans ATCC 19377</name>
    <dbReference type="NCBI Taxonomy" id="637390"/>
    <lineage>
        <taxon>Bacteria</taxon>
        <taxon>Pseudomonadati</taxon>
        <taxon>Pseudomonadota</taxon>
        <taxon>Acidithiobacillia</taxon>
        <taxon>Acidithiobacillales</taxon>
        <taxon>Acidithiobacillaceae</taxon>
        <taxon>Acidithiobacillus</taxon>
    </lineage>
</organism>
<comment type="caution">
    <text evidence="1">The sequence shown here is derived from an EMBL/GenBank/DDBJ whole genome shotgun (WGS) entry which is preliminary data.</text>
</comment>
<gene>
    <name evidence="1" type="ORF">DLNHIDIE_01865</name>
</gene>
<sequence>MTASIDFTPELADLVMFMSRVAISIRMHTPYRYRSGWESAKEHCKHVLWLSDSIHYFGEIARCIKANDIESAIRAVNSTIINYKEYSIAGDGWVSDPMLTFKAKPAEPVFGEFYDGWILDEGLALLERIKEKAEQ</sequence>